<dbReference type="Proteomes" id="UP001372834">
    <property type="component" value="Unassembled WGS sequence"/>
</dbReference>
<feature type="coiled-coil region" evidence="1">
    <location>
        <begin position="34"/>
        <end position="64"/>
    </location>
</feature>
<dbReference type="EMBL" id="JAWJWE010000003">
    <property type="protein sequence ID" value="KAK6639909.1"/>
    <property type="molecule type" value="Genomic_DNA"/>
</dbReference>
<feature type="transmembrane region" description="Helical" evidence="2">
    <location>
        <begin position="6"/>
        <end position="22"/>
    </location>
</feature>
<sequence>MRIKTFFIVLFGGIVFFFLIIFKAQERPSFETLVKETHKQIDNLKNFKDNLRNAAEKRLQADEKHLTLLGFTKNPRLYPQNCWTNTTLPIIITTLFAGEENLGIGFAKNTAHMAGNHAVLIYAVGVSPKGEQSISTYCNTSQCQLVSFDISAFPSHVQNDPKKTAKALVIQDALNKAGGVLYVDSKFRLINYIDQLIETKPIGLFITKQAVTTLTHPNMMNYFRTSIESFYFLPMVETNRLLLWNTLEVHQNIMLPWIQCILTFECVNPIGAQSQGCRFNKKPQYRYSGCHAYDTSALNVVLGLAYQFNESNYTFPFQDTFFALASSVDNSTFS</sequence>
<keyword evidence="1" id="KW-0175">Coiled coil</keyword>
<evidence type="ECO:0000256" key="2">
    <source>
        <dbReference type="SAM" id="Phobius"/>
    </source>
</evidence>
<keyword evidence="2" id="KW-0472">Membrane</keyword>
<dbReference type="PANTHER" id="PTHR31389">
    <property type="entry name" value="LD39211P"/>
    <property type="match status" value="1"/>
</dbReference>
<proteinExistence type="predicted"/>
<evidence type="ECO:0000256" key="1">
    <source>
        <dbReference type="SAM" id="Coils"/>
    </source>
</evidence>
<accession>A0AAN8P2U7</accession>
<keyword evidence="2" id="KW-0812">Transmembrane</keyword>
<dbReference type="AlphaFoldDB" id="A0AAN8P2U7"/>
<evidence type="ECO:0000313" key="4">
    <source>
        <dbReference type="Proteomes" id="UP001372834"/>
    </source>
</evidence>
<comment type="caution">
    <text evidence="3">The sequence shown here is derived from an EMBL/GenBank/DDBJ whole genome shotgun (WGS) entry which is preliminary data.</text>
</comment>
<evidence type="ECO:0000313" key="3">
    <source>
        <dbReference type="EMBL" id="KAK6639909.1"/>
    </source>
</evidence>
<keyword evidence="2" id="KW-1133">Transmembrane helix</keyword>
<organism evidence="3 4">
    <name type="scientific">Polyplax serrata</name>
    <name type="common">Common mouse louse</name>
    <dbReference type="NCBI Taxonomy" id="468196"/>
    <lineage>
        <taxon>Eukaryota</taxon>
        <taxon>Metazoa</taxon>
        <taxon>Ecdysozoa</taxon>
        <taxon>Arthropoda</taxon>
        <taxon>Hexapoda</taxon>
        <taxon>Insecta</taxon>
        <taxon>Pterygota</taxon>
        <taxon>Neoptera</taxon>
        <taxon>Paraneoptera</taxon>
        <taxon>Psocodea</taxon>
        <taxon>Troctomorpha</taxon>
        <taxon>Phthiraptera</taxon>
        <taxon>Anoplura</taxon>
        <taxon>Polyplacidae</taxon>
        <taxon>Polyplax</taxon>
    </lineage>
</organism>
<gene>
    <name evidence="3" type="ORF">RUM43_008185</name>
</gene>
<dbReference type="PANTHER" id="PTHR31389:SF4">
    <property type="entry name" value="LD39211P"/>
    <property type="match status" value="1"/>
</dbReference>
<reference evidence="3 4" key="1">
    <citation type="submission" date="2023-10" db="EMBL/GenBank/DDBJ databases">
        <title>Genomes of two closely related lineages of the louse Polyplax serrata with different host specificities.</title>
        <authorList>
            <person name="Martinu J."/>
            <person name="Tarabai H."/>
            <person name="Stefka J."/>
            <person name="Hypsa V."/>
        </authorList>
    </citation>
    <scope>NUCLEOTIDE SEQUENCE [LARGE SCALE GENOMIC DNA]</scope>
    <source>
        <strain evidence="3">HR10_N</strain>
    </source>
</reference>
<protein>
    <submittedName>
        <fullName evidence="3">Uncharacterized protein</fullName>
    </submittedName>
</protein>
<name>A0AAN8P2U7_POLSC</name>